<dbReference type="Bgee" id="ENSG00000185215">
    <property type="expression patterns" value="Expressed in granulocyte and 168 other cell types or tissues"/>
</dbReference>
<dbReference type="EMBL" id="AL161669">
    <property type="status" value="NOT_ANNOTATED_CDS"/>
    <property type="molecule type" value="Genomic_DNA"/>
</dbReference>
<dbReference type="Ensembl" id="ENST00000560562.5">
    <property type="protein sequence ID" value="ENSP00000452824.1"/>
    <property type="gene ID" value="ENSG00000185215.12"/>
</dbReference>
<proteinExistence type="evidence at protein level"/>
<organism evidence="2 3">
    <name type="scientific">Homo sapiens</name>
    <name type="common">Human</name>
    <dbReference type="NCBI Taxonomy" id="9606"/>
    <lineage>
        <taxon>Eukaryota</taxon>
        <taxon>Metazoa</taxon>
        <taxon>Chordata</taxon>
        <taxon>Craniata</taxon>
        <taxon>Vertebrata</taxon>
        <taxon>Euteleostomi</taxon>
        <taxon>Mammalia</taxon>
        <taxon>Eutheria</taxon>
        <taxon>Euarchontoglires</taxon>
        <taxon>Primates</taxon>
        <taxon>Haplorrhini</taxon>
        <taxon>Catarrhini</taxon>
        <taxon>Hominidae</taxon>
        <taxon>Homo</taxon>
    </lineage>
</organism>
<dbReference type="ProteomicsDB" id="39668"/>
<reference evidence="2" key="4">
    <citation type="submission" date="2025-08" db="UniProtKB">
        <authorList>
            <consortium name="Ensembl"/>
        </authorList>
    </citation>
    <scope>IDENTIFICATION</scope>
</reference>
<dbReference type="OpenTargets" id="ENSG00000185215"/>
<evidence type="ECO:0007829" key="5">
    <source>
        <dbReference type="ProteomicsDB" id="H0YKI8"/>
    </source>
</evidence>
<dbReference type="MassIVE" id="H0YKI8"/>
<accession>H0YKI8</accession>
<dbReference type="UCSC" id="uc059fpd.1">
    <property type="organism name" value="human"/>
</dbReference>
<reference evidence="2" key="5">
    <citation type="submission" date="2025-09" db="UniProtKB">
        <authorList>
            <consortium name="Ensembl"/>
        </authorList>
    </citation>
    <scope>IDENTIFICATION</scope>
</reference>
<dbReference type="Ensembl" id="ENST00000560562.5">
    <property type="protein sequence ID" value="ENSP00000452824.1"/>
    <property type="gene ID" value="ENSG00000185215.11"/>
</dbReference>
<evidence type="ECO:0007829" key="4">
    <source>
        <dbReference type="PeptideAtlas" id="H0YKI8"/>
    </source>
</evidence>
<sequence>MSEASSEDLVPPLEAGAAPYREEEEAAKKKKEKKKKSKGLANVFCVFTKGKKKKGQPSSAEPEDAAGSRQGLDGPPPTGQCEGVDGPSSGARGTALG</sequence>
<reference evidence="2 3" key="3">
    <citation type="journal article" date="2004" name="Nature">
        <title>Finishing the euchromatic sequence of the human genome.</title>
        <authorList>
            <consortium name="International Human Genome Sequencing Consortium"/>
        </authorList>
    </citation>
    <scope>NUCLEOTIDE SEQUENCE [LARGE SCALE GENOMIC DNA]</scope>
</reference>
<evidence type="ECO:0000256" key="1">
    <source>
        <dbReference type="SAM" id="MobiDB-lite"/>
    </source>
</evidence>
<dbReference type="HGNC" id="HGNC:11895">
    <property type="gene designation" value="TNFAIP2"/>
</dbReference>
<keyword evidence="4 5" id="KW-1267">Proteomics identification</keyword>
<dbReference type="ChiTaRS" id="TNFAIP2">
    <property type="organism name" value="human"/>
</dbReference>
<dbReference type="ExpressionAtlas" id="H0YKI8">
    <property type="expression patterns" value="baseline and differential"/>
</dbReference>
<protein>
    <submittedName>
        <fullName evidence="2">TNF alpha induced protein 2</fullName>
    </submittedName>
</protein>
<keyword evidence="3" id="KW-1185">Reference proteome</keyword>
<dbReference type="OrthoDB" id="190098at2759"/>
<dbReference type="AlphaFoldDB" id="H0YKI8"/>
<reference evidence="2 3" key="2">
    <citation type="journal article" date="2003" name="Nature">
        <title>The DNA sequence and analysis of human chromosome 14.</title>
        <authorList>
            <person name="Heilig R."/>
            <person name="Eckenberg R."/>
            <person name="Petit J.L."/>
            <person name="Fonknechten N."/>
            <person name="Da Silva C."/>
            <person name="Cattolico L."/>
            <person name="Levy M."/>
            <person name="Barbe V."/>
            <person name="de Berardinis V."/>
            <person name="Ureta-Vidal A."/>
            <person name="Pelletier E."/>
            <person name="Vico V."/>
            <person name="Anthouard V."/>
            <person name="Rowen L."/>
            <person name="Madan A."/>
            <person name="Qin S."/>
            <person name="Sun H."/>
            <person name="Du H."/>
            <person name="Pepin K."/>
            <person name="Artiguenave F."/>
            <person name="Robert C."/>
            <person name="Cruaud C."/>
            <person name="Bruls T."/>
            <person name="Jaillon O."/>
            <person name="Friedlander L."/>
            <person name="Samson G."/>
            <person name="Brottier P."/>
            <person name="Cure S."/>
            <person name="Segurens B."/>
            <person name="Aniere F."/>
            <person name="Samain S."/>
            <person name="Crespeau H."/>
            <person name="Abbasi N."/>
            <person name="Aiach N."/>
            <person name="Boscus D."/>
            <person name="Dickhoff R."/>
            <person name="Dors M."/>
            <person name="Dubois I."/>
            <person name="Friedman C."/>
            <person name="Gouyvenoux M."/>
            <person name="James R."/>
            <person name="Madan A."/>
            <person name="Mairey-Estrada B."/>
            <person name="Mangenot S."/>
            <person name="Martins N."/>
            <person name="Menard M."/>
            <person name="Oztas S."/>
            <person name="Ratcliffe A."/>
            <person name="Shaffer T."/>
            <person name="Trask B."/>
            <person name="Vacherie B."/>
            <person name="Bellemere C."/>
            <person name="Belser C."/>
            <person name="Besnard-Gonnet M."/>
            <person name="Bartol-Mavel D."/>
            <person name="Boutard M."/>
            <person name="Briez-Silla S."/>
            <person name="Combette S."/>
            <person name="Dufosse-Laurent V."/>
            <person name="Ferron C."/>
            <person name="Lechaplais C."/>
            <person name="Louesse C."/>
            <person name="Muselet D."/>
            <person name="Magdelenat G."/>
            <person name="Pateau E."/>
            <person name="Petit E."/>
            <person name="Sirvain-Trukniewicz P."/>
            <person name="Trybou A."/>
            <person name="Vega-Czarny N."/>
            <person name="Bataille E."/>
            <person name="Bluet E."/>
            <person name="Bordelais I."/>
            <person name="Dubois M."/>
            <person name="Dumont C."/>
            <person name="Guerin T."/>
            <person name="Haffray S."/>
            <person name="Hammadi R."/>
            <person name="Muanga J."/>
            <person name="Pellouin V."/>
            <person name="Robert D."/>
            <person name="Wunderle E."/>
            <person name="Gauguet G."/>
            <person name="Roy A."/>
            <person name="Sainte-Marthe L."/>
            <person name="Verdier J."/>
            <person name="Verdier-Discala C."/>
            <person name="Hillier L."/>
            <person name="Fulton L."/>
            <person name="McPherson J."/>
            <person name="Matsuda F."/>
            <person name="Wilson R."/>
            <person name="Scarpelli C."/>
            <person name="Gyapay G."/>
            <person name="Wincker P."/>
            <person name="Saurin W."/>
            <person name="Quetier F."/>
            <person name="Waterston R."/>
            <person name="Hood L."/>
            <person name="Weissenbach J."/>
        </authorList>
    </citation>
    <scope>NUCLEOTIDE SEQUENCE [LARGE SCALE GENOMIC DNA]</scope>
</reference>
<dbReference type="SMR" id="H0YKI8"/>
<dbReference type="Proteomes" id="UP000005640">
    <property type="component" value="Chromosome 14"/>
</dbReference>
<dbReference type="VEuPathDB" id="HostDB:ENSG00000185215"/>
<feature type="region of interest" description="Disordered" evidence="1">
    <location>
        <begin position="1"/>
        <end position="97"/>
    </location>
</feature>
<dbReference type="HOGENOM" id="CLU_2346064_0_0_1"/>
<evidence type="ECO:0000313" key="2">
    <source>
        <dbReference type="Ensembl" id="ENSP00000452824.1"/>
    </source>
</evidence>
<gene>
    <name evidence="2" type="primary">TNFAIP2</name>
</gene>
<dbReference type="GeneTree" id="ENSGT01030000234613"/>
<name>H0YKI8_HUMAN</name>
<reference evidence="2 3" key="1">
    <citation type="journal article" date="2001" name="Nature">
        <title>Initial sequencing and analysis of the human genome.</title>
        <authorList>
            <consortium name="International Human Genome Sequencing Consortium"/>
            <person name="Lander E.S."/>
            <person name="Linton L.M."/>
            <person name="Birren B."/>
            <person name="Nusbaum C."/>
            <person name="Zody M.C."/>
            <person name="Baldwin J."/>
            <person name="Devon K."/>
            <person name="Dewar K."/>
            <person name="Doyle M."/>
            <person name="FitzHugh W."/>
            <person name="Funke R."/>
            <person name="Gage D."/>
            <person name="Harris K."/>
            <person name="Heaford A."/>
            <person name="Howland J."/>
            <person name="Kann L."/>
            <person name="Lehoczky J."/>
            <person name="LeVine R."/>
            <person name="McEwan P."/>
            <person name="McKernan K."/>
            <person name="Meldrim J."/>
            <person name="Mesirov J.P."/>
            <person name="Miranda C."/>
            <person name="Morris W."/>
            <person name="Naylor J."/>
            <person name="Raymond C."/>
            <person name="Rosetti M."/>
            <person name="Santos R."/>
            <person name="Sheridan A."/>
            <person name="Sougnez C."/>
            <person name="Stange-Thomann N."/>
            <person name="Stojanovic N."/>
            <person name="Subramanian A."/>
            <person name="Wyman D."/>
            <person name="Rogers J."/>
            <person name="Sulston J."/>
            <person name="Ainscough R."/>
            <person name="Beck S."/>
            <person name="Bentley D."/>
            <person name="Burton J."/>
            <person name="Clee C."/>
            <person name="Carter N."/>
            <person name="Coulson A."/>
            <person name="Deadman R."/>
            <person name="Deloukas P."/>
            <person name="Dunham A."/>
            <person name="Dunham I."/>
            <person name="Durbin R."/>
            <person name="French L."/>
            <person name="Grafham D."/>
            <person name="Gregory S."/>
            <person name="Hubbard T."/>
            <person name="Humphray S."/>
            <person name="Hunt A."/>
            <person name="Jones M."/>
            <person name="Lloyd C."/>
            <person name="McMurray A."/>
            <person name="Matthews L."/>
            <person name="Mercer S."/>
            <person name="Milne S."/>
            <person name="Mullikin J.C."/>
            <person name="Mungall A."/>
            <person name="Plumb R."/>
            <person name="Ross M."/>
            <person name="Shownkeen R."/>
            <person name="Sims S."/>
            <person name="Waterston R.H."/>
            <person name="Wilson R.K."/>
            <person name="Hillier L.W."/>
            <person name="McPherson J.D."/>
            <person name="Marra M.A."/>
            <person name="Mardis E.R."/>
            <person name="Fulton L.A."/>
            <person name="Chinwalla A.T."/>
            <person name="Pepin K.H."/>
            <person name="Gish W.R."/>
            <person name="Chissoe S.L."/>
            <person name="Wendl M.C."/>
            <person name="Delehaunty K.D."/>
            <person name="Miner T.L."/>
            <person name="Delehaunty A."/>
            <person name="Kramer J.B."/>
            <person name="Cook L.L."/>
            <person name="Fulton R.S."/>
            <person name="Johnson D.L."/>
            <person name="Minx P.J."/>
            <person name="Clifton S.W."/>
            <person name="Hawkins T."/>
            <person name="Branscomb E."/>
            <person name="Predki P."/>
            <person name="Richardson P."/>
            <person name="Wenning S."/>
            <person name="Slezak T."/>
            <person name="Doggett N."/>
            <person name="Cheng J.F."/>
            <person name="Olsen A."/>
            <person name="Lucas S."/>
            <person name="Elkin C."/>
            <person name="Uberbacher E."/>
            <person name="Frazier M."/>
            <person name="Gibbs R.A."/>
            <person name="Muzny D.M."/>
            <person name="Scherer S.E."/>
            <person name="Bouck J.B."/>
            <person name="Sodergren E.J."/>
            <person name="Worley K.C."/>
            <person name="Rives C.M."/>
            <person name="Gorrell J.H."/>
            <person name="Metzker M.L."/>
            <person name="Naylor S.L."/>
            <person name="Kucherlapati R.S."/>
            <person name="Nelson D.L."/>
            <person name="Weinstock G.M."/>
            <person name="Sakaki Y."/>
            <person name="Fujiyama A."/>
            <person name="Hattori M."/>
            <person name="Yada T."/>
            <person name="Toyoda A."/>
            <person name="Itoh T."/>
            <person name="Kawagoe C."/>
            <person name="Watanabe H."/>
            <person name="Totoki Y."/>
            <person name="Taylor T."/>
            <person name="Weissenbach J."/>
            <person name="Heilig R."/>
            <person name="Saurin W."/>
            <person name="Artiguenave F."/>
            <person name="Brottier P."/>
            <person name="Bruls T."/>
            <person name="Pelletier E."/>
            <person name="Robert C."/>
            <person name="Wincker P."/>
            <person name="Smith D.R."/>
            <person name="Doucette-Stamm L."/>
            <person name="Rubenfield M."/>
            <person name="Weinstock K."/>
            <person name="Lee H.M."/>
            <person name="Dubois J."/>
            <person name="Rosenthal A."/>
            <person name="Platzer M."/>
            <person name="Nyakatura G."/>
            <person name="Taudien S."/>
            <person name="Rump A."/>
            <person name="Yang H."/>
            <person name="Yu J."/>
            <person name="Wang J."/>
            <person name="Huang G."/>
            <person name="Gu J."/>
            <person name="Hood L."/>
            <person name="Rowen L."/>
            <person name="Madan A."/>
            <person name="Qin S."/>
            <person name="Davis R.W."/>
            <person name="Federspiel N.A."/>
            <person name="Abola A.P."/>
            <person name="Proctor M.J."/>
            <person name="Myers R.M."/>
            <person name="Schmutz J."/>
            <person name="Dickson M."/>
            <person name="Grimwood J."/>
            <person name="Cox D.R."/>
            <person name="Olson M.V."/>
            <person name="Kaul R."/>
            <person name="Raymond C."/>
            <person name="Shimizu N."/>
            <person name="Kawasaki K."/>
            <person name="Minoshima S."/>
            <person name="Evans G.A."/>
            <person name="Athanasiou M."/>
            <person name="Schultz R."/>
            <person name="Roe B.A."/>
            <person name="Chen F."/>
            <person name="Pan H."/>
            <person name="Ramser J."/>
            <person name="Lehrach H."/>
            <person name="Reinhardt R."/>
            <person name="McCombie W.R."/>
            <person name="de la Bastide M."/>
            <person name="Dedhia N."/>
            <person name="Blocker H."/>
            <person name="Hornischer K."/>
            <person name="Nordsiek G."/>
            <person name="Agarwala R."/>
            <person name="Aravind L."/>
            <person name="Bailey J.A."/>
            <person name="Bateman A."/>
            <person name="Batzoglou S."/>
            <person name="Birney E."/>
            <person name="Bork P."/>
            <person name="Brown D.G."/>
            <person name="Burge C.B."/>
            <person name="Cerutti L."/>
            <person name="Chen H.C."/>
            <person name="Church D."/>
            <person name="Clamp M."/>
            <person name="Copley R.R."/>
            <person name="Doerks T."/>
            <person name="Eddy S.R."/>
            <person name="Eichler E.E."/>
            <person name="Furey T.S."/>
            <person name="Galagan J."/>
            <person name="Gilbert J.G."/>
            <person name="Harmon C."/>
            <person name="Hayashizaki Y."/>
            <person name="Haussler D."/>
            <person name="Hermjakob H."/>
            <person name="Hokamp K."/>
            <person name="Jang W."/>
            <person name="Johnson L.S."/>
            <person name="Jones T.A."/>
            <person name="Kasif S."/>
            <person name="Kaspryzk A."/>
            <person name="Kennedy S."/>
            <person name="Kent W.J."/>
            <person name="Kitts P."/>
            <person name="Koonin E.V."/>
            <person name="Korf I."/>
            <person name="Kulp D."/>
            <person name="Lancet D."/>
            <person name="Lowe T.M."/>
            <person name="McLysaght A."/>
            <person name="Mikkelsen T."/>
            <person name="Moran J.V."/>
            <person name="Mulder N."/>
            <person name="Pollara V.J."/>
            <person name="Ponting C.P."/>
            <person name="Schuler G."/>
            <person name="Schultz J."/>
            <person name="Slater G."/>
            <person name="Smit A.F."/>
            <person name="Stupka E."/>
            <person name="Szustakowski J."/>
            <person name="Thierry-Mieg D."/>
            <person name="Thierry-Mieg J."/>
            <person name="Wagner L."/>
            <person name="Wallis J."/>
            <person name="Wheeler R."/>
            <person name="Williams A."/>
            <person name="Wolf Y.I."/>
            <person name="Wolfe K.H."/>
            <person name="Yang S.P."/>
            <person name="Yeh R.F."/>
            <person name="Collins F."/>
            <person name="Guyer M.S."/>
            <person name="Peterson J."/>
            <person name="Felsenfeld A."/>
            <person name="Wetterstrand K.A."/>
            <person name="Patrinos A."/>
            <person name="Morgan M.J."/>
            <person name="de Jong P."/>
            <person name="Catanese J.J."/>
            <person name="Osoegawa K."/>
            <person name="Shizuya H."/>
            <person name="Choi S."/>
            <person name="Chen Y.J."/>
        </authorList>
    </citation>
    <scope>NUCLEOTIDE SEQUENCE [LARGE SCALE GENOMIC DNA]</scope>
</reference>
<evidence type="ECO:0000313" key="3">
    <source>
        <dbReference type="Proteomes" id="UP000005640"/>
    </source>
</evidence>
<feature type="compositionally biased region" description="Basic residues" evidence="1">
    <location>
        <begin position="28"/>
        <end position="38"/>
    </location>
</feature>